<dbReference type="SUPFAM" id="SSF159594">
    <property type="entry name" value="XCC0632-like"/>
    <property type="match status" value="1"/>
</dbReference>
<dbReference type="PANTHER" id="PTHR36698:SF2">
    <property type="entry name" value="MCE_MLAD DOMAIN-CONTAINING PROTEIN"/>
    <property type="match status" value="1"/>
</dbReference>
<dbReference type="Pfam" id="PF03886">
    <property type="entry name" value="ABC_trans_aux"/>
    <property type="match status" value="1"/>
</dbReference>
<evidence type="ECO:0000313" key="6">
    <source>
        <dbReference type="Proteomes" id="UP000289946"/>
    </source>
</evidence>
<comment type="caution">
    <text evidence="5">The sequence shown here is derived from an EMBL/GenBank/DDBJ whole genome shotgun (WGS) entry which is preliminary data.</text>
</comment>
<dbReference type="Pfam" id="PF02470">
    <property type="entry name" value="MlaD"/>
    <property type="match status" value="1"/>
</dbReference>
<keyword evidence="2" id="KW-1133">Transmembrane helix</keyword>
<gene>
    <name evidence="5" type="ORF">EAS62_08310</name>
</gene>
<keyword evidence="6" id="KW-1185">Reference proteome</keyword>
<accession>A0ABY0DQ90</accession>
<dbReference type="EMBL" id="RDRA01000004">
    <property type="protein sequence ID" value="RXG97757.1"/>
    <property type="molecule type" value="Genomic_DNA"/>
</dbReference>
<feature type="domain" description="ABC-type transport auxiliary lipoprotein component" evidence="4">
    <location>
        <begin position="232"/>
        <end position="378"/>
    </location>
</feature>
<dbReference type="RefSeq" id="WP_128938899.1">
    <property type="nucleotide sequence ID" value="NZ_RDRA01000004.1"/>
</dbReference>
<dbReference type="InterPro" id="IPR003399">
    <property type="entry name" value="Mce/MlaD"/>
</dbReference>
<dbReference type="InterPro" id="IPR005586">
    <property type="entry name" value="ABC_trans_aux"/>
</dbReference>
<evidence type="ECO:0000259" key="4">
    <source>
        <dbReference type="Pfam" id="PF03886"/>
    </source>
</evidence>
<feature type="region of interest" description="Disordered" evidence="1">
    <location>
        <begin position="124"/>
        <end position="144"/>
    </location>
</feature>
<feature type="transmembrane region" description="Helical" evidence="2">
    <location>
        <begin position="7"/>
        <end position="28"/>
    </location>
</feature>
<evidence type="ECO:0000313" key="5">
    <source>
        <dbReference type="EMBL" id="RXG97757.1"/>
    </source>
</evidence>
<feature type="compositionally biased region" description="Basic and acidic residues" evidence="1">
    <location>
        <begin position="128"/>
        <end position="142"/>
    </location>
</feature>
<protein>
    <submittedName>
        <fullName evidence="5">MCE family protein</fullName>
    </submittedName>
</protein>
<name>A0ABY0DQ90_9BRAD</name>
<reference evidence="5 6" key="1">
    <citation type="submission" date="2018-10" db="EMBL/GenBank/DDBJ databases">
        <title>Bradyrhizobium sp. nov., isolated from effective nodules of peanut in China.</title>
        <authorList>
            <person name="Li Y."/>
        </authorList>
    </citation>
    <scope>NUCLEOTIDE SEQUENCE [LARGE SCALE GENOMIC DNA]</scope>
    <source>
        <strain evidence="5 6">CCBAU 51781</strain>
    </source>
</reference>
<dbReference type="Proteomes" id="UP000289946">
    <property type="component" value="Unassembled WGS sequence"/>
</dbReference>
<organism evidence="5 6">
    <name type="scientific">Bradyrhizobium zhanjiangense</name>
    <dbReference type="NCBI Taxonomy" id="1325107"/>
    <lineage>
        <taxon>Bacteria</taxon>
        <taxon>Pseudomonadati</taxon>
        <taxon>Pseudomonadota</taxon>
        <taxon>Alphaproteobacteria</taxon>
        <taxon>Hyphomicrobiales</taxon>
        <taxon>Nitrobacteraceae</taxon>
        <taxon>Bradyrhizobium</taxon>
    </lineage>
</organism>
<keyword evidence="2" id="KW-0812">Transmembrane</keyword>
<sequence>METRAPYVLIGTFVLAAIVAVFGFVYWLNNTGGIGPRTNYHVQFQGPVPGLLVGAGVLFNGIRVGEVTELGLAPDNPRFVNATISVAAATPVRADTKVGLDFQGLTGVPVVTLEGGMIVAKSGAKSGAKSDAKPDTKSDAKSGEPLTLIAEAGAGQSMTQAARDALRKVDTVLEDNSSPLKDTIANLKTFSDGLARNTGKIDGILAGLEKMTGGGAPAQKVTYDLRTPKNLGPAGKTLSASLAIPEPTAVAMLQTQRMLFSPVGDNPGFADFLWADSIPKLVQARLIDSFENYDIAHAPLRTTDLGQADYQLLIDIRRFRIATDGEARAEIGLSARIVDKNGKVVASRLVETSEKLDKVEPAASVAAFDAAFARIAKELIGWTVQAV</sequence>
<feature type="domain" description="Mce/MlaD" evidence="3">
    <location>
        <begin position="40"/>
        <end position="116"/>
    </location>
</feature>
<proteinExistence type="predicted"/>
<keyword evidence="2" id="KW-0472">Membrane</keyword>
<evidence type="ECO:0000256" key="2">
    <source>
        <dbReference type="SAM" id="Phobius"/>
    </source>
</evidence>
<dbReference type="Gene3D" id="3.40.50.10610">
    <property type="entry name" value="ABC-type transport auxiliary lipoprotein component"/>
    <property type="match status" value="1"/>
</dbReference>
<evidence type="ECO:0000256" key="1">
    <source>
        <dbReference type="SAM" id="MobiDB-lite"/>
    </source>
</evidence>
<evidence type="ECO:0000259" key="3">
    <source>
        <dbReference type="Pfam" id="PF02470"/>
    </source>
</evidence>
<dbReference type="PANTHER" id="PTHR36698">
    <property type="entry name" value="BLL5892 PROTEIN"/>
    <property type="match status" value="1"/>
</dbReference>